<protein>
    <submittedName>
        <fullName evidence="3">Mannose-1-phosphate guanyltransferase</fullName>
    </submittedName>
</protein>
<dbReference type="PANTHER" id="PTHR46390">
    <property type="entry name" value="MANNOSE-1-PHOSPHATE GUANYLYLTRANSFERASE"/>
    <property type="match status" value="1"/>
</dbReference>
<gene>
    <name evidence="3" type="ORF">HHJ74_09280</name>
</gene>
<dbReference type="GO" id="GO:0009298">
    <property type="term" value="P:GDP-mannose biosynthetic process"/>
    <property type="evidence" value="ECO:0007669"/>
    <property type="project" value="TreeGrafter"/>
</dbReference>
<reference evidence="3 4" key="1">
    <citation type="submission" date="2020-04" db="EMBL/GenBank/DDBJ databases">
        <title>Antimicrobial susceptibility and clonality of vaginal-derived multi-drug resistant Mobiluncus isolates in China.</title>
        <authorList>
            <person name="Zhang X."/>
        </authorList>
    </citation>
    <scope>NUCLEOTIDE SEQUENCE [LARGE SCALE GENOMIC DNA]</scope>
    <source>
        <strain evidence="3 4">7</strain>
    </source>
</reference>
<feature type="domain" description="Nucleotidyl transferase" evidence="2">
    <location>
        <begin position="82"/>
        <end position="337"/>
    </location>
</feature>
<dbReference type="PANTHER" id="PTHR46390:SF1">
    <property type="entry name" value="MANNOSE-1-PHOSPHATE GUANYLYLTRANSFERASE"/>
    <property type="match status" value="1"/>
</dbReference>
<evidence type="ECO:0000256" key="1">
    <source>
        <dbReference type="SAM" id="MobiDB-lite"/>
    </source>
</evidence>
<name>A0A848RSH1_9ACTO</name>
<organism evidence="3 4">
    <name type="scientific">Mobiluncus mulieris</name>
    <dbReference type="NCBI Taxonomy" id="2052"/>
    <lineage>
        <taxon>Bacteria</taxon>
        <taxon>Bacillati</taxon>
        <taxon>Actinomycetota</taxon>
        <taxon>Actinomycetes</taxon>
        <taxon>Actinomycetales</taxon>
        <taxon>Actinomycetaceae</taxon>
        <taxon>Mobiluncus</taxon>
    </lineage>
</organism>
<evidence type="ECO:0000313" key="3">
    <source>
        <dbReference type="EMBL" id="NMW93868.1"/>
    </source>
</evidence>
<dbReference type="GO" id="GO:0004475">
    <property type="term" value="F:mannose-1-phosphate guanylyltransferase (GTP) activity"/>
    <property type="evidence" value="ECO:0007669"/>
    <property type="project" value="TreeGrafter"/>
</dbReference>
<dbReference type="RefSeq" id="WP_169764966.1">
    <property type="nucleotide sequence ID" value="NZ_JABCUV010000012.1"/>
</dbReference>
<dbReference type="SUPFAM" id="SSF53448">
    <property type="entry name" value="Nucleotide-diphospho-sugar transferases"/>
    <property type="match status" value="2"/>
</dbReference>
<dbReference type="SUPFAM" id="SSF159283">
    <property type="entry name" value="Guanosine diphospho-D-mannose pyrophosphorylase/mannose-6-phosphate isomerase linker domain"/>
    <property type="match status" value="1"/>
</dbReference>
<evidence type="ECO:0000259" key="2">
    <source>
        <dbReference type="Pfam" id="PF00483"/>
    </source>
</evidence>
<dbReference type="InterPro" id="IPR029044">
    <property type="entry name" value="Nucleotide-diphossugar_trans"/>
</dbReference>
<evidence type="ECO:0000313" key="4">
    <source>
        <dbReference type="Proteomes" id="UP000582487"/>
    </source>
</evidence>
<dbReference type="AlphaFoldDB" id="A0A848RSH1"/>
<dbReference type="InterPro" id="IPR051161">
    <property type="entry name" value="Mannose-6P_isomerase_type2"/>
</dbReference>
<proteinExistence type="predicted"/>
<dbReference type="InterPro" id="IPR005835">
    <property type="entry name" value="NTP_transferase_dom"/>
</dbReference>
<comment type="caution">
    <text evidence="3">The sequence shown here is derived from an EMBL/GenBank/DDBJ whole genome shotgun (WGS) entry which is preliminary data.</text>
</comment>
<feature type="region of interest" description="Disordered" evidence="1">
    <location>
        <begin position="347"/>
        <end position="375"/>
    </location>
</feature>
<dbReference type="EMBL" id="JABCUV010000012">
    <property type="protein sequence ID" value="NMW93868.1"/>
    <property type="molecule type" value="Genomic_DNA"/>
</dbReference>
<accession>A0A848RSH1</accession>
<dbReference type="Proteomes" id="UP000582487">
    <property type="component" value="Unassembled WGS sequence"/>
</dbReference>
<keyword evidence="3" id="KW-0808">Transferase</keyword>
<dbReference type="Gene3D" id="3.90.550.10">
    <property type="entry name" value="Spore Coat Polysaccharide Biosynthesis Protein SpsA, Chain A"/>
    <property type="match status" value="2"/>
</dbReference>
<sequence length="453" mass="46085">MDFHALVPAGGAGRRLWPVSTAARPKFLLSLDAAADGVGSRGVGLGADVAAGAPASRGAIGDVGGASVSEATLNVGSLGASRKYSLAQNTARRLAPLAASLTWVTGAAHAPALQAQIEALGLAIPSRFLVEPEARDSLAAIGLGVAVVEEAYGTAVVGSFAADHHLGNAPAFARALRAAKAGAEAGKLATIGITPTEAATGYGYIEIGDKAPGNPGWHLVKRFHEKPDATTARAYLETGRYLWNAGMFVFRTDMFFEALEREAPGAPAALRALAAAAGETLESEAQLALWRQVPRAPIDTVLAEPLARCGAVAVAPAPADIDWSDIGDWAAIYDLYAGIAADNTGDSAGGIQQKTDIKPAGDSETPAGRNSENAGNSGYPLVNLTPETPATAVAAPGALVRAPGLAGIAIVGIPGAVVIEENGRLLVTTREHAQDVKAASLAAEQWPERDAAD</sequence>
<dbReference type="Pfam" id="PF00483">
    <property type="entry name" value="NTP_transferase"/>
    <property type="match status" value="1"/>
</dbReference>